<sequence length="42" mass="4719">MTAAREKRRKFALRKSKRTRAGIRGTADKFMRLGHGACVTAL</sequence>
<protein>
    <submittedName>
        <fullName evidence="1">Uncharacterized protein</fullName>
    </submittedName>
</protein>
<accession>B9D3U5</accession>
<comment type="caution">
    <text evidence="1">The sequence shown here is derived from an EMBL/GenBank/DDBJ whole genome shotgun (WGS) entry which is preliminary data.</text>
</comment>
<dbReference type="STRING" id="553218.CAMRE0001_2559"/>
<evidence type="ECO:0000313" key="1">
    <source>
        <dbReference type="EMBL" id="EEF13366.1"/>
    </source>
</evidence>
<reference evidence="1 2" key="1">
    <citation type="submission" date="2008-08" db="EMBL/GenBank/DDBJ databases">
        <authorList>
            <person name="Madupu R."/>
            <person name="Durkin A.S."/>
            <person name="Torralba M."/>
            <person name="Methe B."/>
            <person name="Sutton G.G."/>
            <person name="Strausberg R.L."/>
            <person name="Nelson K.E."/>
        </authorList>
    </citation>
    <scope>NUCLEOTIDE SEQUENCE [LARGE SCALE GENOMIC DNA]</scope>
    <source>
        <strain evidence="1 2">RM3267</strain>
    </source>
</reference>
<proteinExistence type="predicted"/>
<gene>
    <name evidence="1" type="ORF">CAMRE0001_2559</name>
</gene>
<keyword evidence="2" id="KW-1185">Reference proteome</keyword>
<dbReference type="AlphaFoldDB" id="B9D3U5"/>
<evidence type="ECO:0000313" key="2">
    <source>
        <dbReference type="Proteomes" id="UP000003082"/>
    </source>
</evidence>
<dbReference type="Proteomes" id="UP000003082">
    <property type="component" value="Unassembled WGS sequence"/>
</dbReference>
<organism evidence="1 2">
    <name type="scientific">Campylobacter rectus RM3267</name>
    <dbReference type="NCBI Taxonomy" id="553218"/>
    <lineage>
        <taxon>Bacteria</taxon>
        <taxon>Pseudomonadati</taxon>
        <taxon>Campylobacterota</taxon>
        <taxon>Epsilonproteobacteria</taxon>
        <taxon>Campylobacterales</taxon>
        <taxon>Campylobacteraceae</taxon>
        <taxon>Campylobacter</taxon>
    </lineage>
</organism>
<dbReference type="EMBL" id="ACFU01000022">
    <property type="protein sequence ID" value="EEF13366.1"/>
    <property type="molecule type" value="Genomic_DNA"/>
</dbReference>
<name>B9D3U5_CAMRE</name>